<dbReference type="GO" id="GO:0006779">
    <property type="term" value="P:porphyrin-containing compound biosynthetic process"/>
    <property type="evidence" value="ECO:0007669"/>
    <property type="project" value="InterPro"/>
</dbReference>
<proteinExistence type="predicted"/>
<comment type="caution">
    <text evidence="2">The sequence shown here is derived from an EMBL/GenBank/DDBJ whole genome shotgun (WGS) entry which is preliminary data.</text>
</comment>
<gene>
    <name evidence="2" type="ORF">LCGC14_2700440</name>
</gene>
<feature type="domain" description="Uroporphyrinogen decarboxylase (URO-D)" evidence="1">
    <location>
        <begin position="102"/>
        <end position="243"/>
    </location>
</feature>
<accession>A0A0F9C7N9</accession>
<dbReference type="InterPro" id="IPR038071">
    <property type="entry name" value="UROD/MetE-like_sf"/>
</dbReference>
<dbReference type="PANTHER" id="PTHR47099:SF1">
    <property type="entry name" value="METHYLCOBAMIDE:COM METHYLTRANSFERASE MTBA"/>
    <property type="match status" value="1"/>
</dbReference>
<sequence>RRMSAQLDAIRFSRIVPPARPRRFGGTAFGDIALVPAPWLKDPKGIRDVEEWYVSTAMRFDYVYELFQRQCEIGLANLAKIYDAVGDRVSAIFVTGTDFGTQSGPFISCKSYGSLYQPFHRRVNDWIHEQTPWKTFIHSCGSIVALLDQIVDAGFDVLNPVQCSAAGMDPGVLKEKYGEKICFWGGGVDTQKTLPFGTPEEVRREVSERIRVFNSKGGFVFNTIHNIQGNTPIENLVAMFEALGRKVSV</sequence>
<dbReference type="Gene3D" id="3.20.20.210">
    <property type="match status" value="1"/>
</dbReference>
<dbReference type="InterPro" id="IPR052024">
    <property type="entry name" value="Methanogen_methyltrans"/>
</dbReference>
<protein>
    <recommendedName>
        <fullName evidence="1">Uroporphyrinogen decarboxylase (URO-D) domain-containing protein</fullName>
    </recommendedName>
</protein>
<dbReference type="SUPFAM" id="SSF51726">
    <property type="entry name" value="UROD/MetE-like"/>
    <property type="match status" value="1"/>
</dbReference>
<feature type="non-terminal residue" evidence="2">
    <location>
        <position position="1"/>
    </location>
</feature>
<dbReference type="AlphaFoldDB" id="A0A0F9C7N9"/>
<dbReference type="Pfam" id="PF01208">
    <property type="entry name" value="URO-D"/>
    <property type="match status" value="1"/>
</dbReference>
<dbReference type="GO" id="GO:0004853">
    <property type="term" value="F:uroporphyrinogen decarboxylase activity"/>
    <property type="evidence" value="ECO:0007669"/>
    <property type="project" value="InterPro"/>
</dbReference>
<dbReference type="PANTHER" id="PTHR47099">
    <property type="entry name" value="METHYLCOBAMIDE:COM METHYLTRANSFERASE MTBA"/>
    <property type="match status" value="1"/>
</dbReference>
<dbReference type="InterPro" id="IPR000257">
    <property type="entry name" value="Uroporphyrinogen_deCOase"/>
</dbReference>
<dbReference type="EMBL" id="LAZR01048107">
    <property type="protein sequence ID" value="KKK92686.1"/>
    <property type="molecule type" value="Genomic_DNA"/>
</dbReference>
<organism evidence="2">
    <name type="scientific">marine sediment metagenome</name>
    <dbReference type="NCBI Taxonomy" id="412755"/>
    <lineage>
        <taxon>unclassified sequences</taxon>
        <taxon>metagenomes</taxon>
        <taxon>ecological metagenomes</taxon>
    </lineage>
</organism>
<evidence type="ECO:0000313" key="2">
    <source>
        <dbReference type="EMBL" id="KKK92686.1"/>
    </source>
</evidence>
<reference evidence="2" key="1">
    <citation type="journal article" date="2015" name="Nature">
        <title>Complex archaea that bridge the gap between prokaryotes and eukaryotes.</title>
        <authorList>
            <person name="Spang A."/>
            <person name="Saw J.H."/>
            <person name="Jorgensen S.L."/>
            <person name="Zaremba-Niedzwiedzka K."/>
            <person name="Martijn J."/>
            <person name="Lind A.E."/>
            <person name="van Eijk R."/>
            <person name="Schleper C."/>
            <person name="Guy L."/>
            <person name="Ettema T.J."/>
        </authorList>
    </citation>
    <scope>NUCLEOTIDE SEQUENCE</scope>
</reference>
<name>A0A0F9C7N9_9ZZZZ</name>
<evidence type="ECO:0000259" key="1">
    <source>
        <dbReference type="Pfam" id="PF01208"/>
    </source>
</evidence>